<keyword evidence="4 13" id="KW-0813">Transport</keyword>
<dbReference type="CDD" id="cd20070">
    <property type="entry name" value="5TM_YidC_Alb3"/>
    <property type="match status" value="1"/>
</dbReference>
<dbReference type="HAMAP" id="MF_01810">
    <property type="entry name" value="YidC_type1"/>
    <property type="match status" value="1"/>
</dbReference>
<dbReference type="AlphaFoldDB" id="A0A1Y1RWJ0"/>
<sequence length="579" mass="65726">MDKNTLLAVVLSVIVITIGFSVQSTFFPPEPPRPQQDQTAVVPAESADEETAPETAVTGVRQVANIKRVDSATVKEETVLIETNIFQATFSNRGGVLTSLKLKEHEDNGKPLEMIYTGESNETAFNLHFGGPDREAVNDLFRVVRLDGSSVRFEGDFTYRDDNGNNVPFTLQKTYTFKPDDYLFELDISIINSINDIPRLENDGFAYTLSYGPQIGPEFSSLGGRQEYRRFYQYDGSKRHTVKIDKDTQYSTTNERYVWAAIAGKYFTVIAVPGAASYSTTYSSRPIPGLEDTAKIHFSRPVIKSSRNTDTFRFYFGPKTARILEKYNEAEKNGFNMQDLDLDEVIDQGRILGWLENILKFILLTFYKVIPNYGVAIILLTIFIKIVLFPFTHKSYESTSKMQSIGPKINELREKYKDNPNKMNAEMAAMYKREGINPMGGCLPILFQMPIFIALYGLLNKHFDLRGAVFIEGWITDLSSPETIFTLPFTIPILGWSEIHLLPFLFVGTQLWSSKQMSAGSMASNNQMKMMTYLMPIMFFFILYDMPSGLLLYWTVTNLLTTVQQLFITRHQKTHPKGA</sequence>
<feature type="transmembrane region" description="Helical" evidence="13">
    <location>
        <begin position="533"/>
        <end position="556"/>
    </location>
</feature>
<dbReference type="CDD" id="cd19961">
    <property type="entry name" value="EcYidC-like_peri"/>
    <property type="match status" value="1"/>
</dbReference>
<dbReference type="PANTHER" id="PTHR12428">
    <property type="entry name" value="OXA1"/>
    <property type="match status" value="1"/>
</dbReference>
<dbReference type="PRINTS" id="PR00701">
    <property type="entry name" value="60KDINNERMP"/>
</dbReference>
<keyword evidence="8 13" id="KW-1133">Transmembrane helix</keyword>
<feature type="transmembrane region" description="Helical" evidence="13">
    <location>
        <begin position="440"/>
        <end position="459"/>
    </location>
</feature>
<dbReference type="NCBIfam" id="TIGR03593">
    <property type="entry name" value="yidC_nterm"/>
    <property type="match status" value="1"/>
</dbReference>
<dbReference type="GO" id="GO:0032977">
    <property type="term" value="F:membrane insertase activity"/>
    <property type="evidence" value="ECO:0007669"/>
    <property type="project" value="InterPro"/>
</dbReference>
<evidence type="ECO:0000313" key="18">
    <source>
        <dbReference type="Proteomes" id="UP000192343"/>
    </source>
</evidence>
<evidence type="ECO:0000256" key="12">
    <source>
        <dbReference type="ARBA" id="ARBA00033342"/>
    </source>
</evidence>
<dbReference type="EMBL" id="MWQY01000012">
    <property type="protein sequence ID" value="ORC34615.1"/>
    <property type="molecule type" value="Genomic_DNA"/>
</dbReference>
<evidence type="ECO:0000256" key="4">
    <source>
        <dbReference type="ARBA" id="ARBA00022448"/>
    </source>
</evidence>
<dbReference type="STRING" id="1963862.B4O97_11745"/>
<comment type="caution">
    <text evidence="17">The sequence shown here is derived from an EMBL/GenBank/DDBJ whole genome shotgun (WGS) entry which is preliminary data.</text>
</comment>
<keyword evidence="6 13" id="KW-0812">Transmembrane</keyword>
<evidence type="ECO:0000256" key="7">
    <source>
        <dbReference type="ARBA" id="ARBA00022927"/>
    </source>
</evidence>
<proteinExistence type="inferred from homology"/>
<evidence type="ECO:0000256" key="3">
    <source>
        <dbReference type="ARBA" id="ARBA00015325"/>
    </source>
</evidence>
<keyword evidence="9 13" id="KW-0472">Membrane</keyword>
<dbReference type="GO" id="GO:0005886">
    <property type="term" value="C:plasma membrane"/>
    <property type="evidence" value="ECO:0007669"/>
    <property type="project" value="UniProtKB-SubCell"/>
</dbReference>
<evidence type="ECO:0000256" key="9">
    <source>
        <dbReference type="ARBA" id="ARBA00023136"/>
    </source>
</evidence>
<keyword evidence="7 13" id="KW-0653">Protein transport</keyword>
<dbReference type="Pfam" id="PF14849">
    <property type="entry name" value="YidC_periplas"/>
    <property type="match status" value="1"/>
</dbReference>
<dbReference type="NCBIfam" id="TIGR03592">
    <property type="entry name" value="yidC_oxa1_cterm"/>
    <property type="match status" value="1"/>
</dbReference>
<dbReference type="InterPro" id="IPR019998">
    <property type="entry name" value="Membr_insert_YidC"/>
</dbReference>
<keyword evidence="10 13" id="KW-0143">Chaperone</keyword>
<dbReference type="Pfam" id="PF02096">
    <property type="entry name" value="60KD_IMP"/>
    <property type="match status" value="1"/>
</dbReference>
<protein>
    <recommendedName>
        <fullName evidence="3 13">Membrane protein insertase YidC</fullName>
    </recommendedName>
    <alternativeName>
        <fullName evidence="12 13">Foldase YidC</fullName>
    </alternativeName>
    <alternativeName>
        <fullName evidence="11 13">Membrane integrase YidC</fullName>
    </alternativeName>
    <alternativeName>
        <fullName evidence="13">Membrane protein YidC</fullName>
    </alternativeName>
</protein>
<keyword evidence="5 13" id="KW-1003">Cell membrane</keyword>
<evidence type="ECO:0000256" key="5">
    <source>
        <dbReference type="ARBA" id="ARBA00022475"/>
    </source>
</evidence>
<keyword evidence="18" id="KW-1185">Reference proteome</keyword>
<dbReference type="InterPro" id="IPR038221">
    <property type="entry name" value="YidC_periplasmic_sf"/>
</dbReference>
<dbReference type="InterPro" id="IPR028055">
    <property type="entry name" value="YidC/Oxa/ALB_C"/>
</dbReference>
<evidence type="ECO:0000256" key="14">
    <source>
        <dbReference type="SAM" id="MobiDB-lite"/>
    </source>
</evidence>
<feature type="domain" description="Membrane insertase YidC/Oxa/ALB C-terminal" evidence="15">
    <location>
        <begin position="373"/>
        <end position="570"/>
    </location>
</feature>
<organism evidence="17 18">
    <name type="scientific">Marispirochaeta aestuarii</name>
    <dbReference type="NCBI Taxonomy" id="1963862"/>
    <lineage>
        <taxon>Bacteria</taxon>
        <taxon>Pseudomonadati</taxon>
        <taxon>Spirochaetota</taxon>
        <taxon>Spirochaetia</taxon>
        <taxon>Spirochaetales</taxon>
        <taxon>Spirochaetaceae</taxon>
        <taxon>Marispirochaeta</taxon>
    </lineage>
</organism>
<feature type="region of interest" description="Disordered" evidence="14">
    <location>
        <begin position="28"/>
        <end position="56"/>
    </location>
</feature>
<accession>A0A1Y1RWJ0</accession>
<evidence type="ECO:0000256" key="11">
    <source>
        <dbReference type="ARBA" id="ARBA00033245"/>
    </source>
</evidence>
<dbReference type="GO" id="GO:0015031">
    <property type="term" value="P:protein transport"/>
    <property type="evidence" value="ECO:0007669"/>
    <property type="project" value="UniProtKB-KW"/>
</dbReference>
<comment type="subcellular location">
    <subcellularLocation>
        <location evidence="1">Cell inner membrane</location>
        <topology evidence="1">Multi-pass membrane protein</topology>
    </subcellularLocation>
    <subcellularLocation>
        <location evidence="13">Cell membrane</location>
        <topology evidence="13">Multi-pass membrane protein</topology>
    </subcellularLocation>
</comment>
<dbReference type="GO" id="GO:0051205">
    <property type="term" value="P:protein insertion into membrane"/>
    <property type="evidence" value="ECO:0007669"/>
    <property type="project" value="TreeGrafter"/>
</dbReference>
<gene>
    <name evidence="13" type="primary">yidC</name>
    <name evidence="17" type="ORF">B4O97_11745</name>
</gene>
<feature type="transmembrane region" description="Helical" evidence="13">
    <location>
        <begin position="373"/>
        <end position="392"/>
    </location>
</feature>
<feature type="transmembrane region" description="Helical" evidence="13">
    <location>
        <begin position="489"/>
        <end position="512"/>
    </location>
</feature>
<comment type="similarity">
    <text evidence="2 13">Belongs to the OXA1/ALB3/YidC family. Type 1 subfamily.</text>
</comment>
<dbReference type="PANTHER" id="PTHR12428:SF65">
    <property type="entry name" value="CYTOCHROME C OXIDASE ASSEMBLY PROTEIN COX18, MITOCHONDRIAL"/>
    <property type="match status" value="1"/>
</dbReference>
<feature type="domain" description="Membrane insertase YidC N-terminal" evidence="16">
    <location>
        <begin position="79"/>
        <end position="358"/>
    </location>
</feature>
<comment type="function">
    <text evidence="13">Required for the insertion and/or proper folding and/or complex formation of integral membrane proteins into the membrane. Involved in integration of membrane proteins that insert both dependently and independently of the Sec translocase complex, as well as at least some lipoproteins. Aids folding of multispanning membrane proteins.</text>
</comment>
<evidence type="ECO:0000256" key="10">
    <source>
        <dbReference type="ARBA" id="ARBA00023186"/>
    </source>
</evidence>
<evidence type="ECO:0000313" key="17">
    <source>
        <dbReference type="EMBL" id="ORC34615.1"/>
    </source>
</evidence>
<evidence type="ECO:0000259" key="15">
    <source>
        <dbReference type="Pfam" id="PF02096"/>
    </source>
</evidence>
<dbReference type="InterPro" id="IPR047196">
    <property type="entry name" value="YidC_ALB_C"/>
</dbReference>
<evidence type="ECO:0000259" key="16">
    <source>
        <dbReference type="Pfam" id="PF14849"/>
    </source>
</evidence>
<dbReference type="InterPro" id="IPR028053">
    <property type="entry name" value="Membr_insert_YidC_N"/>
</dbReference>
<dbReference type="Gene3D" id="2.70.98.90">
    <property type="match status" value="1"/>
</dbReference>
<dbReference type="OrthoDB" id="9780552at2"/>
<evidence type="ECO:0000256" key="2">
    <source>
        <dbReference type="ARBA" id="ARBA00010527"/>
    </source>
</evidence>
<name>A0A1Y1RWJ0_9SPIO</name>
<evidence type="ECO:0000256" key="6">
    <source>
        <dbReference type="ARBA" id="ARBA00022692"/>
    </source>
</evidence>
<evidence type="ECO:0000256" key="8">
    <source>
        <dbReference type="ARBA" id="ARBA00022989"/>
    </source>
</evidence>
<evidence type="ECO:0000256" key="1">
    <source>
        <dbReference type="ARBA" id="ARBA00004429"/>
    </source>
</evidence>
<dbReference type="InterPro" id="IPR001708">
    <property type="entry name" value="YidC/ALB3/OXA1/COX18"/>
</dbReference>
<evidence type="ECO:0000256" key="13">
    <source>
        <dbReference type="HAMAP-Rule" id="MF_01810"/>
    </source>
</evidence>
<dbReference type="Proteomes" id="UP000192343">
    <property type="component" value="Unassembled WGS sequence"/>
</dbReference>
<comment type="subunit">
    <text evidence="13">Interacts with the Sec translocase complex via SecD. Specifically interacts with transmembrane segments of nascent integral membrane proteins during membrane integration.</text>
</comment>
<reference evidence="17 18" key="1">
    <citation type="submission" date="2017-03" db="EMBL/GenBank/DDBJ databases">
        <title>Draft Genome sequence of Marispirochaeta sp. strain JC444.</title>
        <authorList>
            <person name="Shivani Y."/>
            <person name="Subhash Y."/>
            <person name="Sasikala C."/>
            <person name="Ramana C."/>
        </authorList>
    </citation>
    <scope>NUCLEOTIDE SEQUENCE [LARGE SCALE GENOMIC DNA]</scope>
    <source>
        <strain evidence="17 18">JC444</strain>
    </source>
</reference>